<evidence type="ECO:0000256" key="5">
    <source>
        <dbReference type="ARBA" id="ARBA00022729"/>
    </source>
</evidence>
<dbReference type="FunFam" id="3.30.200.20:FF:000145">
    <property type="entry name" value="receptor-like serine/threonine-protein kinase SD1-8"/>
    <property type="match status" value="1"/>
</dbReference>
<evidence type="ECO:0000256" key="8">
    <source>
        <dbReference type="ARBA" id="ARBA00022840"/>
    </source>
</evidence>
<sequence>MKSHPILTPILYICCLFFLSYLTIATSTPLYNPVENIVVNCGSAGSSKGDDDRYWIGDEGSKFAPTEEPNNKSKTSEAPSQVSVGSVPYMTARLSYWQFTYVFSVTPGPKFIRLYFCSDVYSGFESSKDFFTVKAGSFTLLRNFSASICTDSLDRKDIYKEFCISVDENQKLNLTFIPFTSTSMNYHALINGIEIVSMPMDLYYKPSVPVVGQTYLINISYSSALEMVYRLNVGGGAIQAEEDTGMFRKWSVDKGYLSSGHIGPHNPSLKPKYTEIPKYTAPDTVYQSARITGPDSNKSRKSNLTLGLLVDAGFNFLVRLHFCEIKPEIHASGTREFCIYIDYQLAEERADVLLWTHDNNTPYYKDYVVMIKNKGNDTHRLSIDLHSRLDADLIGAILNGVEVFKLSDSDNNLARANIAAPLLDQQQPTGAANESKSKKKTTSIAIGSVLGLLVVLTLVCCMVLCILKKTKHYGFYHALAKWWWWSRPDPYKREFSRRARRLIGNEESHTPFPSDILNQVQELPLFNFEMLVSATNDFHQSNKLGQGGFGPVYKGKLSDGQEIAVKRLSRTSAQGLKEFMNEVVVISKLQHRNLVRLLGCCVEGEERMLLYEYMPNKSLDAFLFDPHKERLLDWKKRFNIIEGIGRGLIYLHRDSRLRIIHRDLKASNILLDKDLNPKISDFGMARIFGSNEDQANTNRVVGTYGYMSPEYAMEGRFSEKSDVFSFGVLLLEIVNGRRNTSFYNDEQSQSLLGLAWKLWNANNAIALINPTIYEPCFEIEILRCIQVGLLCVQEFAQDRPTVSIVVSMLKSEIGNLPPPTKPAFTKKLIALDTDPFKCFQTNCSVNNVTVTMVHGR</sequence>
<dbReference type="Pfam" id="PF07714">
    <property type="entry name" value="PK_Tyr_Ser-Thr"/>
    <property type="match status" value="1"/>
</dbReference>
<dbReference type="InterPro" id="IPR024788">
    <property type="entry name" value="Malectin-like_Carb-bd_dom"/>
</dbReference>
<keyword evidence="2" id="KW-0723">Serine/threonine-protein kinase</keyword>
<feature type="domain" description="Protein kinase" evidence="14">
    <location>
        <begin position="538"/>
        <end position="837"/>
    </location>
</feature>
<evidence type="ECO:0000313" key="15">
    <source>
        <dbReference type="EMBL" id="KAK4587905.1"/>
    </source>
</evidence>
<keyword evidence="6" id="KW-0547">Nucleotide-binding</keyword>
<dbReference type="InterPro" id="IPR008271">
    <property type="entry name" value="Ser/Thr_kinase_AS"/>
</dbReference>
<dbReference type="Gene3D" id="2.60.120.430">
    <property type="entry name" value="Galactose-binding lectin"/>
    <property type="match status" value="2"/>
</dbReference>
<dbReference type="GO" id="GO:0004674">
    <property type="term" value="F:protein serine/threonine kinase activity"/>
    <property type="evidence" value="ECO:0007669"/>
    <property type="project" value="UniProtKB-KW"/>
</dbReference>
<dbReference type="CDD" id="cd14066">
    <property type="entry name" value="STKc_IRAK"/>
    <property type="match status" value="1"/>
</dbReference>
<keyword evidence="11" id="KW-0325">Glycoprotein</keyword>
<dbReference type="Gene3D" id="1.10.510.10">
    <property type="entry name" value="Transferase(Phosphotransferase) domain 1"/>
    <property type="match status" value="1"/>
</dbReference>
<dbReference type="PANTHER" id="PTHR27002">
    <property type="entry name" value="RECEPTOR-LIKE SERINE/THREONINE-PROTEIN KINASE SD1-8"/>
    <property type="match status" value="1"/>
</dbReference>
<evidence type="ECO:0000256" key="6">
    <source>
        <dbReference type="ARBA" id="ARBA00022741"/>
    </source>
</evidence>
<keyword evidence="7" id="KW-0418">Kinase</keyword>
<keyword evidence="9 12" id="KW-1133">Transmembrane helix</keyword>
<evidence type="ECO:0000256" key="7">
    <source>
        <dbReference type="ARBA" id="ARBA00022777"/>
    </source>
</evidence>
<feature type="chain" id="PRO_5042938626" description="Protein kinase domain-containing protein" evidence="13">
    <location>
        <begin position="26"/>
        <end position="856"/>
    </location>
</feature>
<dbReference type="PANTHER" id="PTHR27002:SF1082">
    <property type="entry name" value="OS06G0693000 PROTEIN"/>
    <property type="match status" value="1"/>
</dbReference>
<dbReference type="FunFam" id="1.10.510.10:FF:000467">
    <property type="entry name" value="Liguleless narrow1"/>
    <property type="match status" value="1"/>
</dbReference>
<dbReference type="SMART" id="SM00220">
    <property type="entry name" value="S_TKc"/>
    <property type="match status" value="1"/>
</dbReference>
<dbReference type="InterPro" id="IPR001245">
    <property type="entry name" value="Ser-Thr/Tyr_kinase_cat_dom"/>
</dbReference>
<dbReference type="FunFam" id="2.60.120.430:FF:000003">
    <property type="entry name" value="FERONIA receptor-like kinase"/>
    <property type="match status" value="1"/>
</dbReference>
<dbReference type="FunFam" id="2.60.120.430:FF:000007">
    <property type="entry name" value="FERONIA receptor-like kinase"/>
    <property type="match status" value="1"/>
</dbReference>
<evidence type="ECO:0000256" key="10">
    <source>
        <dbReference type="ARBA" id="ARBA00023136"/>
    </source>
</evidence>
<accession>A0AAN7IVM6</accession>
<evidence type="ECO:0000256" key="13">
    <source>
        <dbReference type="SAM" id="SignalP"/>
    </source>
</evidence>
<comment type="caution">
    <text evidence="15">The sequence shown here is derived from an EMBL/GenBank/DDBJ whole genome shotgun (WGS) entry which is preliminary data.</text>
</comment>
<dbReference type="InterPro" id="IPR000719">
    <property type="entry name" value="Prot_kinase_dom"/>
</dbReference>
<protein>
    <recommendedName>
        <fullName evidence="14">Protein kinase domain-containing protein</fullName>
    </recommendedName>
</protein>
<dbReference type="Gene3D" id="3.30.200.20">
    <property type="entry name" value="Phosphorylase Kinase, domain 1"/>
    <property type="match status" value="1"/>
</dbReference>
<feature type="transmembrane region" description="Helical" evidence="12">
    <location>
        <begin position="444"/>
        <end position="467"/>
    </location>
</feature>
<feature type="signal peptide" evidence="13">
    <location>
        <begin position="1"/>
        <end position="25"/>
    </location>
</feature>
<evidence type="ECO:0000256" key="1">
    <source>
        <dbReference type="ARBA" id="ARBA00004479"/>
    </source>
</evidence>
<keyword evidence="16" id="KW-1185">Reference proteome</keyword>
<comment type="subcellular location">
    <subcellularLocation>
        <location evidence="1">Membrane</location>
        <topology evidence="1">Single-pass type I membrane protein</topology>
    </subcellularLocation>
</comment>
<evidence type="ECO:0000256" key="9">
    <source>
        <dbReference type="ARBA" id="ARBA00022989"/>
    </source>
</evidence>
<keyword evidence="10 12" id="KW-0472">Membrane</keyword>
<proteinExistence type="predicted"/>
<dbReference type="PROSITE" id="PS50011">
    <property type="entry name" value="PROTEIN_KINASE_DOM"/>
    <property type="match status" value="1"/>
</dbReference>
<dbReference type="InterPro" id="IPR021820">
    <property type="entry name" value="S-locus_recpt_kinase_C"/>
</dbReference>
<keyword evidence="8" id="KW-0067">ATP-binding</keyword>
<dbReference type="Pfam" id="PF12819">
    <property type="entry name" value="Malectin_like"/>
    <property type="match status" value="1"/>
</dbReference>
<dbReference type="Pfam" id="PF11883">
    <property type="entry name" value="DUF3403"/>
    <property type="match status" value="1"/>
</dbReference>
<keyword evidence="5 13" id="KW-0732">Signal</keyword>
<evidence type="ECO:0000256" key="4">
    <source>
        <dbReference type="ARBA" id="ARBA00022692"/>
    </source>
</evidence>
<dbReference type="GO" id="GO:0005886">
    <property type="term" value="C:plasma membrane"/>
    <property type="evidence" value="ECO:0007669"/>
    <property type="project" value="TreeGrafter"/>
</dbReference>
<dbReference type="Proteomes" id="UP001324115">
    <property type="component" value="Unassembled WGS sequence"/>
</dbReference>
<evidence type="ECO:0000256" key="12">
    <source>
        <dbReference type="SAM" id="Phobius"/>
    </source>
</evidence>
<evidence type="ECO:0000256" key="11">
    <source>
        <dbReference type="ARBA" id="ARBA00023180"/>
    </source>
</evidence>
<keyword evidence="4 12" id="KW-0812">Transmembrane</keyword>
<organism evidence="15 16">
    <name type="scientific">Quercus rubra</name>
    <name type="common">Northern red oak</name>
    <name type="synonym">Quercus borealis</name>
    <dbReference type="NCBI Taxonomy" id="3512"/>
    <lineage>
        <taxon>Eukaryota</taxon>
        <taxon>Viridiplantae</taxon>
        <taxon>Streptophyta</taxon>
        <taxon>Embryophyta</taxon>
        <taxon>Tracheophyta</taxon>
        <taxon>Spermatophyta</taxon>
        <taxon>Magnoliopsida</taxon>
        <taxon>eudicotyledons</taxon>
        <taxon>Gunneridae</taxon>
        <taxon>Pentapetalae</taxon>
        <taxon>rosids</taxon>
        <taxon>fabids</taxon>
        <taxon>Fagales</taxon>
        <taxon>Fagaceae</taxon>
        <taxon>Quercus</taxon>
    </lineage>
</organism>
<dbReference type="PROSITE" id="PS00108">
    <property type="entry name" value="PROTEIN_KINASE_ST"/>
    <property type="match status" value="1"/>
</dbReference>
<dbReference type="EMBL" id="JAXUIC010000005">
    <property type="protein sequence ID" value="KAK4587905.1"/>
    <property type="molecule type" value="Genomic_DNA"/>
</dbReference>
<dbReference type="SUPFAM" id="SSF56112">
    <property type="entry name" value="Protein kinase-like (PK-like)"/>
    <property type="match status" value="1"/>
</dbReference>
<gene>
    <name evidence="15" type="ORF">RGQ29_019064</name>
</gene>
<dbReference type="AlphaFoldDB" id="A0AAN7IVM6"/>
<dbReference type="GO" id="GO:0005524">
    <property type="term" value="F:ATP binding"/>
    <property type="evidence" value="ECO:0007669"/>
    <property type="project" value="UniProtKB-KW"/>
</dbReference>
<dbReference type="InterPro" id="IPR011009">
    <property type="entry name" value="Kinase-like_dom_sf"/>
</dbReference>
<name>A0AAN7IVM6_QUERU</name>
<keyword evidence="3" id="KW-0808">Transferase</keyword>
<evidence type="ECO:0000256" key="2">
    <source>
        <dbReference type="ARBA" id="ARBA00022527"/>
    </source>
</evidence>
<reference evidence="15 16" key="1">
    <citation type="journal article" date="2023" name="G3 (Bethesda)">
        <title>A haplotype-resolved chromosome-scale genome for Quercus rubra L. provides insights into the genetics of adaptive traits for red oak species.</title>
        <authorList>
            <person name="Kapoor B."/>
            <person name="Jenkins J."/>
            <person name="Schmutz J."/>
            <person name="Zhebentyayeva T."/>
            <person name="Kuelheim C."/>
            <person name="Coggeshall M."/>
            <person name="Heim C."/>
            <person name="Lasky J.R."/>
            <person name="Leites L."/>
            <person name="Islam-Faridi N."/>
            <person name="Romero-Severson J."/>
            <person name="DeLeo V.L."/>
            <person name="Lucas S.M."/>
            <person name="Lazic D."/>
            <person name="Gailing O."/>
            <person name="Carlson J."/>
            <person name="Staton M."/>
        </authorList>
    </citation>
    <scope>NUCLEOTIDE SEQUENCE [LARGE SCALE GENOMIC DNA]</scope>
    <source>
        <strain evidence="15">Pseudo-F2</strain>
    </source>
</reference>
<evidence type="ECO:0000259" key="14">
    <source>
        <dbReference type="PROSITE" id="PS50011"/>
    </source>
</evidence>
<evidence type="ECO:0000256" key="3">
    <source>
        <dbReference type="ARBA" id="ARBA00022679"/>
    </source>
</evidence>
<evidence type="ECO:0000313" key="16">
    <source>
        <dbReference type="Proteomes" id="UP001324115"/>
    </source>
</evidence>